<dbReference type="RefSeq" id="WP_182704007.1">
    <property type="nucleotide sequence ID" value="NZ_JACJII010000001.1"/>
</dbReference>
<dbReference type="GO" id="GO:0008237">
    <property type="term" value="F:metallopeptidase activity"/>
    <property type="evidence" value="ECO:0007669"/>
    <property type="project" value="InterPro"/>
</dbReference>
<organism evidence="1 2">
    <name type="scientific">Thermomonospora cellulosilytica</name>
    <dbReference type="NCBI Taxonomy" id="1411118"/>
    <lineage>
        <taxon>Bacteria</taxon>
        <taxon>Bacillati</taxon>
        <taxon>Actinomycetota</taxon>
        <taxon>Actinomycetes</taxon>
        <taxon>Streptosporangiales</taxon>
        <taxon>Thermomonosporaceae</taxon>
        <taxon>Thermomonospora</taxon>
    </lineage>
</organism>
<evidence type="ECO:0000313" key="1">
    <source>
        <dbReference type="EMBL" id="MBA9001810.1"/>
    </source>
</evidence>
<reference evidence="1 2" key="1">
    <citation type="submission" date="2020-08" db="EMBL/GenBank/DDBJ databases">
        <title>Sequencing the genomes of 1000 actinobacteria strains.</title>
        <authorList>
            <person name="Klenk H.-P."/>
        </authorList>
    </citation>
    <scope>NUCLEOTIDE SEQUENCE [LARGE SCALE GENOMIC DNA]</scope>
    <source>
        <strain evidence="1 2">DSM 45823</strain>
    </source>
</reference>
<proteinExistence type="predicted"/>
<accession>A0A7W3MTW9</accession>
<keyword evidence="2" id="KW-1185">Reference proteome</keyword>
<comment type="caution">
    <text evidence="1">The sequence shown here is derived from an EMBL/GenBank/DDBJ whole genome shotgun (WGS) entry which is preliminary data.</text>
</comment>
<dbReference type="InterPro" id="IPR024079">
    <property type="entry name" value="MetalloPept_cat_dom_sf"/>
</dbReference>
<gene>
    <name evidence="1" type="ORF">HNR21_000692</name>
</gene>
<dbReference type="AlphaFoldDB" id="A0A7W3MTW9"/>
<dbReference type="Proteomes" id="UP000539313">
    <property type="component" value="Unassembled WGS sequence"/>
</dbReference>
<name>A0A7W3MTW9_9ACTN</name>
<dbReference type="EMBL" id="JACJII010000001">
    <property type="protein sequence ID" value="MBA9001810.1"/>
    <property type="molecule type" value="Genomic_DNA"/>
</dbReference>
<protein>
    <submittedName>
        <fullName evidence="1">Uncharacterized protein</fullName>
    </submittedName>
</protein>
<evidence type="ECO:0000313" key="2">
    <source>
        <dbReference type="Proteomes" id="UP000539313"/>
    </source>
</evidence>
<dbReference type="Gene3D" id="3.40.390.10">
    <property type="entry name" value="Collagenase (Catalytic Domain)"/>
    <property type="match status" value="1"/>
</dbReference>
<sequence>MTVFLAGERPAGRDPIPHGIYLNQGLLLNSEERHELAAEVKNDGWNISATAEGTFYHEFGHVIEKQFNKNPGLSEEVAEGLKRIGISVDPHTLEPGFPPGKGPIVDGLSEYAADNSREMIAEAFAEWHLELHPRPISSAIGAVIDGRFRRGRDAGD</sequence>